<reference evidence="2 3" key="1">
    <citation type="submission" date="2024-04" db="EMBL/GenBank/DDBJ databases">
        <title>The reference genome of an endangered Asteraceae, Deinandra increscens subsp. villosa, native to the Central Coast of California.</title>
        <authorList>
            <person name="Guilliams M."/>
            <person name="Hasenstab-Lehman K."/>
            <person name="Meyer R."/>
            <person name="Mcevoy S."/>
        </authorList>
    </citation>
    <scope>NUCLEOTIDE SEQUENCE [LARGE SCALE GENOMIC DNA]</scope>
    <source>
        <tissue evidence="2">Leaf</tissue>
    </source>
</reference>
<comment type="caution">
    <text evidence="2">The sequence shown here is derived from an EMBL/GenBank/DDBJ whole genome shotgun (WGS) entry which is preliminary data.</text>
</comment>
<keyword evidence="1" id="KW-0732">Signal</keyword>
<gene>
    <name evidence="2" type="ORF">SSX86_024937</name>
</gene>
<organism evidence="2 3">
    <name type="scientific">Deinandra increscens subsp. villosa</name>
    <dbReference type="NCBI Taxonomy" id="3103831"/>
    <lineage>
        <taxon>Eukaryota</taxon>
        <taxon>Viridiplantae</taxon>
        <taxon>Streptophyta</taxon>
        <taxon>Embryophyta</taxon>
        <taxon>Tracheophyta</taxon>
        <taxon>Spermatophyta</taxon>
        <taxon>Magnoliopsida</taxon>
        <taxon>eudicotyledons</taxon>
        <taxon>Gunneridae</taxon>
        <taxon>Pentapetalae</taxon>
        <taxon>asterids</taxon>
        <taxon>campanulids</taxon>
        <taxon>Asterales</taxon>
        <taxon>Asteraceae</taxon>
        <taxon>Asteroideae</taxon>
        <taxon>Heliantheae alliance</taxon>
        <taxon>Madieae</taxon>
        <taxon>Madiinae</taxon>
        <taxon>Deinandra</taxon>
    </lineage>
</organism>
<sequence>MILSQLHRNLMYLAVLLTLNLSHQQLYYYDLSVSSRWDDAAGMCSLRVVATTSTPDVTTGTHCSRFIADVQPTIATIYVVVKLCWGDAREKSVETIIVLKLDSLVMGRKGLNDIKKRSRLHRFQQKVCIVYGLPSTSGMIVLVLQLKLQAPIKCQ</sequence>
<accession>A0AAP0GMH6</accession>
<dbReference type="EMBL" id="JBCNJP010000025">
    <property type="protein sequence ID" value="KAK9053862.1"/>
    <property type="molecule type" value="Genomic_DNA"/>
</dbReference>
<dbReference type="Proteomes" id="UP001408789">
    <property type="component" value="Unassembled WGS sequence"/>
</dbReference>
<name>A0AAP0GMH6_9ASTR</name>
<dbReference type="AlphaFoldDB" id="A0AAP0GMH6"/>
<proteinExistence type="predicted"/>
<evidence type="ECO:0000313" key="2">
    <source>
        <dbReference type="EMBL" id="KAK9053862.1"/>
    </source>
</evidence>
<evidence type="ECO:0000256" key="1">
    <source>
        <dbReference type="SAM" id="SignalP"/>
    </source>
</evidence>
<protein>
    <submittedName>
        <fullName evidence="2">Uncharacterized protein</fullName>
    </submittedName>
</protein>
<feature type="chain" id="PRO_5042939649" evidence="1">
    <location>
        <begin position="25"/>
        <end position="155"/>
    </location>
</feature>
<feature type="signal peptide" evidence="1">
    <location>
        <begin position="1"/>
        <end position="24"/>
    </location>
</feature>
<evidence type="ECO:0000313" key="3">
    <source>
        <dbReference type="Proteomes" id="UP001408789"/>
    </source>
</evidence>
<keyword evidence="3" id="KW-1185">Reference proteome</keyword>